<reference evidence="2" key="2">
    <citation type="submission" date="2025-08" db="UniProtKB">
        <authorList>
            <consortium name="RefSeq"/>
        </authorList>
    </citation>
    <scope>IDENTIFICATION</scope>
</reference>
<dbReference type="GeneID" id="84589975"/>
<dbReference type="VEuPathDB" id="FungiDB:An01g06300"/>
<dbReference type="KEGG" id="ang:An01g06300"/>
<name>A0AAJ8BNT9_ASPNG</name>
<feature type="compositionally biased region" description="Basic and acidic residues" evidence="1">
    <location>
        <begin position="28"/>
        <end position="42"/>
    </location>
</feature>
<feature type="region of interest" description="Disordered" evidence="1">
    <location>
        <begin position="1"/>
        <end position="71"/>
    </location>
</feature>
<accession>A0AAJ8BNT9</accession>
<protein>
    <submittedName>
        <fullName evidence="2">Uncharacterized protein</fullName>
    </submittedName>
</protein>
<organism evidence="2">
    <name type="scientific">Aspergillus niger</name>
    <dbReference type="NCBI Taxonomy" id="5061"/>
    <lineage>
        <taxon>Eukaryota</taxon>
        <taxon>Fungi</taxon>
        <taxon>Dikarya</taxon>
        <taxon>Ascomycota</taxon>
        <taxon>Pezizomycotina</taxon>
        <taxon>Eurotiomycetes</taxon>
        <taxon>Eurotiomycetidae</taxon>
        <taxon>Eurotiales</taxon>
        <taxon>Aspergillaceae</taxon>
        <taxon>Aspergillus</taxon>
        <taxon>Aspergillus subgen. Circumdati</taxon>
    </lineage>
</organism>
<sequence length="126" mass="13939">MSFPRMGRSWIQGRPNDEPDPGAPRSAMENHLKGLPTREGKLGRGSIRSAGPVSGLNNEIHDPGVSSRSGAAIGRRLAGQLLLHPELWTRTNSHTCYQFLHHSCARFQAYQNDKYCDPLFPAKVCT</sequence>
<proteinExistence type="predicted"/>
<evidence type="ECO:0000256" key="1">
    <source>
        <dbReference type="SAM" id="MobiDB-lite"/>
    </source>
</evidence>
<evidence type="ECO:0000313" key="2">
    <source>
        <dbReference type="RefSeq" id="XP_059599550.1"/>
    </source>
</evidence>
<gene>
    <name evidence="2" type="ORF">An01g06300</name>
</gene>
<dbReference type="RefSeq" id="XP_059599550.1">
    <property type="nucleotide sequence ID" value="XM_059748665.1"/>
</dbReference>
<dbReference type="AlphaFoldDB" id="A0AAJ8BNT9"/>
<reference evidence="2" key="1">
    <citation type="submission" date="2025-02" db="EMBL/GenBank/DDBJ databases">
        <authorList>
            <consortium name="NCBI Genome Project"/>
        </authorList>
    </citation>
    <scope>NUCLEOTIDE SEQUENCE</scope>
</reference>